<gene>
    <name evidence="1" type="ORF">LCGC14_1704600</name>
</gene>
<reference evidence="1" key="1">
    <citation type="journal article" date="2015" name="Nature">
        <title>Complex archaea that bridge the gap between prokaryotes and eukaryotes.</title>
        <authorList>
            <person name="Spang A."/>
            <person name="Saw J.H."/>
            <person name="Jorgensen S.L."/>
            <person name="Zaremba-Niedzwiedzka K."/>
            <person name="Martijn J."/>
            <person name="Lind A.E."/>
            <person name="van Eijk R."/>
            <person name="Schleper C."/>
            <person name="Guy L."/>
            <person name="Ettema T.J."/>
        </authorList>
    </citation>
    <scope>NUCLEOTIDE SEQUENCE</scope>
</reference>
<dbReference type="Gene3D" id="3.30.420.240">
    <property type="match status" value="1"/>
</dbReference>
<sequence length="484" mass="54730">MVTETREPPSELAVRAMAARDGDARTYAKAVHHREYELYQDAWAEALETRNRTVIVCPPDTYKSTTVRDFVEREIGKNPNVRILWVMNTGEQAQKQVMAISSTIQSNNVYRAAFNIREDTEAQWTKNVLFVERDIEDPDPTLMGTGLNGPYQGLHFNIIIIDDPTDQDDVKSPTTMMSQVEKIRGVILDRLMQKGGKYYPYDGRIVVILTRWGQNDLVSTFKAMGFTIYEMPIVGPYPWGPTLSPTRFPMERVKEIHNDKGDILFSLTFMCNPQAVKGNVILRDHINYWTAALIPEHPMQFVMAVDPAASTKTSADYSAIATLGVDIKTKWIYLVDMWAGRVETPDLEAMIVKIAKRTVGLRSLALETTGFQLSLLQGMRRRYRLPFKEIPYRTRRNVQTKVLGIDRDKTGRALYLDALFASDRLFIPKDLPLLDGVSLEDELCSFSPTGSHRNDDRLDAFAIGCVMAESLVAGASSQVNLRGF</sequence>
<evidence type="ECO:0000313" key="1">
    <source>
        <dbReference type="EMBL" id="KKM14589.1"/>
    </source>
</evidence>
<name>A0A0F9I4J8_9ZZZZ</name>
<evidence type="ECO:0008006" key="2">
    <source>
        <dbReference type="Google" id="ProtNLM"/>
    </source>
</evidence>
<comment type="caution">
    <text evidence="1">The sequence shown here is derived from an EMBL/GenBank/DDBJ whole genome shotgun (WGS) entry which is preliminary data.</text>
</comment>
<dbReference type="Gene3D" id="3.40.50.300">
    <property type="entry name" value="P-loop containing nucleotide triphosphate hydrolases"/>
    <property type="match status" value="1"/>
</dbReference>
<protein>
    <recommendedName>
        <fullName evidence="2">Terminase large subunit gp17-like C-terminal domain-containing protein</fullName>
    </recommendedName>
</protein>
<dbReference type="InterPro" id="IPR027417">
    <property type="entry name" value="P-loop_NTPase"/>
</dbReference>
<proteinExistence type="predicted"/>
<organism evidence="1">
    <name type="scientific">marine sediment metagenome</name>
    <dbReference type="NCBI Taxonomy" id="412755"/>
    <lineage>
        <taxon>unclassified sequences</taxon>
        <taxon>metagenomes</taxon>
        <taxon>ecological metagenomes</taxon>
    </lineage>
</organism>
<dbReference type="EMBL" id="LAZR01015112">
    <property type="protein sequence ID" value="KKM14589.1"/>
    <property type="molecule type" value="Genomic_DNA"/>
</dbReference>
<accession>A0A0F9I4J8</accession>
<dbReference type="AlphaFoldDB" id="A0A0F9I4J8"/>